<sequence length="74" mass="8602">MVLNEEPNASLNHDGCNMIWHTTVTMLRISRPLREEGDDEDEVPLTQPTFKKDDEFIHKSPIIWLNDSFAAYNN</sequence>
<proteinExistence type="predicted"/>
<gene>
    <name evidence="1" type="ORF">MRB53_023873</name>
</gene>
<name>A0ACC2LB43_PERAE</name>
<evidence type="ECO:0000313" key="2">
    <source>
        <dbReference type="Proteomes" id="UP001234297"/>
    </source>
</evidence>
<dbReference type="Proteomes" id="UP001234297">
    <property type="component" value="Chromosome 7"/>
</dbReference>
<evidence type="ECO:0000313" key="1">
    <source>
        <dbReference type="EMBL" id="KAJ8630550.1"/>
    </source>
</evidence>
<keyword evidence="2" id="KW-1185">Reference proteome</keyword>
<organism evidence="1 2">
    <name type="scientific">Persea americana</name>
    <name type="common">Avocado</name>
    <dbReference type="NCBI Taxonomy" id="3435"/>
    <lineage>
        <taxon>Eukaryota</taxon>
        <taxon>Viridiplantae</taxon>
        <taxon>Streptophyta</taxon>
        <taxon>Embryophyta</taxon>
        <taxon>Tracheophyta</taxon>
        <taxon>Spermatophyta</taxon>
        <taxon>Magnoliopsida</taxon>
        <taxon>Magnoliidae</taxon>
        <taxon>Laurales</taxon>
        <taxon>Lauraceae</taxon>
        <taxon>Persea</taxon>
    </lineage>
</organism>
<accession>A0ACC2LB43</accession>
<protein>
    <submittedName>
        <fullName evidence="1">Uncharacterized protein</fullName>
    </submittedName>
</protein>
<reference evidence="1 2" key="1">
    <citation type="journal article" date="2022" name="Hortic Res">
        <title>A haplotype resolved chromosomal level avocado genome allows analysis of novel avocado genes.</title>
        <authorList>
            <person name="Nath O."/>
            <person name="Fletcher S.J."/>
            <person name="Hayward A."/>
            <person name="Shaw L.M."/>
            <person name="Masouleh A.K."/>
            <person name="Furtado A."/>
            <person name="Henry R.J."/>
            <person name="Mitter N."/>
        </authorList>
    </citation>
    <scope>NUCLEOTIDE SEQUENCE [LARGE SCALE GENOMIC DNA]</scope>
    <source>
        <strain evidence="2">cv. Hass</strain>
    </source>
</reference>
<dbReference type="EMBL" id="CM056815">
    <property type="protein sequence ID" value="KAJ8630550.1"/>
    <property type="molecule type" value="Genomic_DNA"/>
</dbReference>
<comment type="caution">
    <text evidence="1">The sequence shown here is derived from an EMBL/GenBank/DDBJ whole genome shotgun (WGS) entry which is preliminary data.</text>
</comment>